<dbReference type="InterPro" id="IPR002178">
    <property type="entry name" value="PTS_EIIA_type-2_dom"/>
</dbReference>
<keyword evidence="2" id="KW-0813">Transport</keyword>
<evidence type="ECO:0000313" key="3">
    <source>
        <dbReference type="EMBL" id="MDT2545424.1"/>
    </source>
</evidence>
<accession>A0AAP5KCA0</accession>
<dbReference type="InterPro" id="IPR016152">
    <property type="entry name" value="PTrfase/Anion_transptr"/>
</dbReference>
<name>A0AAP5KCA0_9ENTE</name>
<dbReference type="Proteomes" id="UP001254770">
    <property type="component" value="Unassembled WGS sequence"/>
</dbReference>
<comment type="caution">
    <text evidence="2">The sequence shown here is derived from an EMBL/GenBank/DDBJ whole genome shotgun (WGS) entry which is preliminary data.</text>
</comment>
<evidence type="ECO:0000259" key="1">
    <source>
        <dbReference type="PROSITE" id="PS51094"/>
    </source>
</evidence>
<protein>
    <submittedName>
        <fullName evidence="2">PTS sugar transporter subunit IIA</fullName>
    </submittedName>
</protein>
<reference evidence="2" key="1">
    <citation type="submission" date="2023-03" db="EMBL/GenBank/DDBJ databases">
        <authorList>
            <person name="Shen W."/>
            <person name="Cai J."/>
        </authorList>
    </citation>
    <scope>NUCLEOTIDE SEQUENCE</scope>
    <source>
        <strain evidence="2">B646-2</strain>
        <strain evidence="3">Y15</strain>
    </source>
</reference>
<keyword evidence="2" id="KW-0762">Sugar transport</keyword>
<dbReference type="PANTHER" id="PTHR47738">
    <property type="entry name" value="PTS SYSTEM FRUCTOSE-LIKE EIIA COMPONENT-RELATED"/>
    <property type="match status" value="1"/>
</dbReference>
<sequence length="158" mass="18343">MEKNDKLSFYVKSPLIFVQETFSSPIEIFEQVYEQALELGWVRSDFLERIKQREEIFPTGIQLEKYGAAIPHTDAECIFTEFVAVITNKKPVQFNSMEDRNQKVTTDIVFILGLNQPHAQLEMLQSLMELLQNDNILEEVLAAKDSEQLIYAIKKIEK</sequence>
<dbReference type="InterPro" id="IPR051541">
    <property type="entry name" value="PTS_SugarTrans_NitroReg"/>
</dbReference>
<dbReference type="Gene3D" id="3.40.930.10">
    <property type="entry name" value="Mannitol-specific EII, Chain A"/>
    <property type="match status" value="1"/>
</dbReference>
<evidence type="ECO:0000313" key="4">
    <source>
        <dbReference type="Proteomes" id="UP001249240"/>
    </source>
</evidence>
<dbReference type="Proteomes" id="UP001249240">
    <property type="component" value="Unassembled WGS sequence"/>
</dbReference>
<dbReference type="Pfam" id="PF00359">
    <property type="entry name" value="PTS_EIIA_2"/>
    <property type="match status" value="1"/>
</dbReference>
<dbReference type="AlphaFoldDB" id="A0AAP5KCA0"/>
<dbReference type="CDD" id="cd00211">
    <property type="entry name" value="PTS_IIA_fru"/>
    <property type="match status" value="1"/>
</dbReference>
<dbReference type="EMBL" id="JARPXL010000014">
    <property type="protein sequence ID" value="MDT2545424.1"/>
    <property type="molecule type" value="Genomic_DNA"/>
</dbReference>
<dbReference type="PROSITE" id="PS51094">
    <property type="entry name" value="PTS_EIIA_TYPE_2"/>
    <property type="match status" value="1"/>
</dbReference>
<feature type="domain" description="PTS EIIA type-2" evidence="1">
    <location>
        <begin position="9"/>
        <end position="156"/>
    </location>
</feature>
<dbReference type="GeneID" id="67041960"/>
<evidence type="ECO:0000313" key="2">
    <source>
        <dbReference type="EMBL" id="MDT2536683.1"/>
    </source>
</evidence>
<dbReference type="PANTHER" id="PTHR47738:SF3">
    <property type="entry name" value="PHOSPHOTRANSFERASE SYSTEM MANNITOL_FRUCTOSE-SPECIFIC IIA DOMAIN CONTAINING PROTEIN"/>
    <property type="match status" value="1"/>
</dbReference>
<organism evidence="2 4">
    <name type="scientific">Enterococcus raffinosus</name>
    <dbReference type="NCBI Taxonomy" id="71452"/>
    <lineage>
        <taxon>Bacteria</taxon>
        <taxon>Bacillati</taxon>
        <taxon>Bacillota</taxon>
        <taxon>Bacilli</taxon>
        <taxon>Lactobacillales</taxon>
        <taxon>Enterococcaceae</taxon>
        <taxon>Enterococcus</taxon>
    </lineage>
</organism>
<dbReference type="EMBL" id="JARPXM010000001">
    <property type="protein sequence ID" value="MDT2536683.1"/>
    <property type="molecule type" value="Genomic_DNA"/>
</dbReference>
<dbReference type="RefSeq" id="WP_028020281.1">
    <property type="nucleotide sequence ID" value="NZ_BTSP01000001.1"/>
</dbReference>
<dbReference type="SUPFAM" id="SSF55804">
    <property type="entry name" value="Phoshotransferase/anion transport protein"/>
    <property type="match status" value="1"/>
</dbReference>
<gene>
    <name evidence="3" type="ORF">P7D69_13820</name>
    <name evidence="2" type="ORF">P7D78_00980</name>
</gene>
<proteinExistence type="predicted"/>